<organism evidence="2 3">
    <name type="scientific">Rhizopogon vinicolor AM-OR11-026</name>
    <dbReference type="NCBI Taxonomy" id="1314800"/>
    <lineage>
        <taxon>Eukaryota</taxon>
        <taxon>Fungi</taxon>
        <taxon>Dikarya</taxon>
        <taxon>Basidiomycota</taxon>
        <taxon>Agaricomycotina</taxon>
        <taxon>Agaricomycetes</taxon>
        <taxon>Agaricomycetidae</taxon>
        <taxon>Boletales</taxon>
        <taxon>Suillineae</taxon>
        <taxon>Rhizopogonaceae</taxon>
        <taxon>Rhizopogon</taxon>
    </lineage>
</organism>
<evidence type="ECO:0000313" key="3">
    <source>
        <dbReference type="Proteomes" id="UP000092154"/>
    </source>
</evidence>
<proteinExistence type="predicted"/>
<dbReference type="InterPro" id="IPR032675">
    <property type="entry name" value="LRR_dom_sf"/>
</dbReference>
<dbReference type="InterPro" id="IPR001810">
    <property type="entry name" value="F-box_dom"/>
</dbReference>
<name>A0A1B7MK97_9AGAM</name>
<dbReference type="Pfam" id="PF12937">
    <property type="entry name" value="F-box-like"/>
    <property type="match status" value="1"/>
</dbReference>
<feature type="domain" description="F-box" evidence="1">
    <location>
        <begin position="27"/>
        <end position="82"/>
    </location>
</feature>
<reference evidence="2 3" key="1">
    <citation type="submission" date="2016-06" db="EMBL/GenBank/DDBJ databases">
        <title>Comparative genomics of the ectomycorrhizal sister species Rhizopogon vinicolor and Rhizopogon vesiculosus (Basidiomycota: Boletales) reveals a divergence of the mating type B locus.</title>
        <authorList>
            <consortium name="DOE Joint Genome Institute"/>
            <person name="Mujic A.B."/>
            <person name="Kuo A."/>
            <person name="Tritt A."/>
            <person name="Lipzen A."/>
            <person name="Chen C."/>
            <person name="Johnson J."/>
            <person name="Sharma A."/>
            <person name="Barry K."/>
            <person name="Grigoriev I.V."/>
            <person name="Spatafora J.W."/>
        </authorList>
    </citation>
    <scope>NUCLEOTIDE SEQUENCE [LARGE SCALE GENOMIC DNA]</scope>
    <source>
        <strain evidence="2 3">AM-OR11-026</strain>
    </source>
</reference>
<evidence type="ECO:0000259" key="1">
    <source>
        <dbReference type="Pfam" id="PF12937"/>
    </source>
</evidence>
<dbReference type="Gene3D" id="3.80.10.10">
    <property type="entry name" value="Ribonuclease Inhibitor"/>
    <property type="match status" value="1"/>
</dbReference>
<dbReference type="Proteomes" id="UP000092154">
    <property type="component" value="Unassembled WGS sequence"/>
</dbReference>
<dbReference type="SUPFAM" id="SSF52058">
    <property type="entry name" value="L domain-like"/>
    <property type="match status" value="1"/>
</dbReference>
<sequence>MTYKIMDIINTRRLGLIEKEDGASTVWRLPVEMLHQIFIHCLPNTDHLKVSPNMAPILLTRICRRWREIAMDMPGLWCRLFVKVRSDHEDWEQAALWYGLWLQRSQGLPLSLSIYSLPSEAAKLQNLLQPYTTQISSLLLLSENAAIAAEFPFEDLPGLQDLTLSWRDNYRNVTNFARSISRLPCALRNLKLKRITVNPFESLSTCSVWTNLTSVEIMIYQAHESLDLLNLCPNLSSLNIGLGVEVVQPLKACMHTNLQYLSIWSSTWVRYPPGDLFNALTLPSLRILEAYYVGWPHEDFKAFLARSTHPSESLIFGAGMTVTDEEQAEYRALIPSLEVKWRNYLV</sequence>
<protein>
    <recommendedName>
        <fullName evidence="1">F-box domain-containing protein</fullName>
    </recommendedName>
</protein>
<gene>
    <name evidence="2" type="ORF">K503DRAFT_560057</name>
</gene>
<dbReference type="InParanoid" id="A0A1B7MK97"/>
<dbReference type="AlphaFoldDB" id="A0A1B7MK97"/>
<accession>A0A1B7MK97</accession>
<keyword evidence="3" id="KW-1185">Reference proteome</keyword>
<dbReference type="EMBL" id="KV448853">
    <property type="protein sequence ID" value="OAX33033.1"/>
    <property type="molecule type" value="Genomic_DNA"/>
</dbReference>
<dbReference type="STRING" id="1314800.A0A1B7MK97"/>
<evidence type="ECO:0000313" key="2">
    <source>
        <dbReference type="EMBL" id="OAX33033.1"/>
    </source>
</evidence>
<dbReference type="Gene3D" id="1.20.1280.50">
    <property type="match status" value="1"/>
</dbReference>
<dbReference type="OrthoDB" id="2269034at2759"/>